<proteinExistence type="predicted"/>
<accession>A0ABM4DCW1</accession>
<sequence length="465" mass="53504">MPDGDLSNEQNKIVNCLNKHFQDVFTIEEKGDLPPFYLELNNVIKFKDIEDDDISFELVLSKLKSLKDNKSPEADKLCSIVVKNCATPFTLPLTLIFRESLKTKSIIRERIEKHLDENNLLTIQQHGFVEGKSCTTNLLETLDFISSCNSDGIPVDVVMLDFAKAFDSVPHKRLFAKLNAYVINGIVLKWMEAFLNNRRQRIVLGEVVSEWVEIFSGVLQGSVIGTLNVISDECTSRLQRYLNTSFKWTEDWLLKFNVDKCVVMHYGVNNKKNPLYIIGIQLPESNSVKDLSVIFSKNLKWKDQVISVTNNAKRMLGQIKKSFERLDCHLLKSLYVTFIRPFLEFSVPNGQECGKCNSAKRIRLEVATTEQDLGIVLSSDLKFHDQVTKVSLKANRMLGTLKKTFLSRNLTIWSKLYKVYVRPHLEYVVSIWSPYLKNDINILEKIHKRASKIPHNLHNLNYSIR</sequence>
<protein>
    <submittedName>
        <fullName evidence="3">Uncharacterized protein LOC136090059</fullName>
    </submittedName>
</protein>
<dbReference type="RefSeq" id="XP_065672239.1">
    <property type="nucleotide sequence ID" value="XM_065816167.1"/>
</dbReference>
<dbReference type="PANTHER" id="PTHR33332">
    <property type="entry name" value="REVERSE TRANSCRIPTASE DOMAIN-CONTAINING PROTEIN"/>
    <property type="match status" value="1"/>
</dbReference>
<evidence type="ECO:0000313" key="3">
    <source>
        <dbReference type="RefSeq" id="XP_065672239.1"/>
    </source>
</evidence>
<feature type="domain" description="Reverse transcriptase" evidence="1">
    <location>
        <begin position="104"/>
        <end position="225"/>
    </location>
</feature>
<dbReference type="Proteomes" id="UP001652625">
    <property type="component" value="Chromosome 13"/>
</dbReference>
<dbReference type="InterPro" id="IPR043502">
    <property type="entry name" value="DNA/RNA_pol_sf"/>
</dbReference>
<dbReference type="InterPro" id="IPR000477">
    <property type="entry name" value="RT_dom"/>
</dbReference>
<reference evidence="3" key="1">
    <citation type="submission" date="2025-08" db="UniProtKB">
        <authorList>
            <consortium name="RefSeq"/>
        </authorList>
    </citation>
    <scope>IDENTIFICATION</scope>
</reference>
<gene>
    <name evidence="3" type="primary">LOC136090059</name>
</gene>
<dbReference type="PRINTS" id="PR01345">
    <property type="entry name" value="CERVTRCPTASE"/>
</dbReference>
<keyword evidence="2" id="KW-1185">Reference proteome</keyword>
<organism evidence="2 3">
    <name type="scientific">Hydra vulgaris</name>
    <name type="common">Hydra</name>
    <name type="synonym">Hydra attenuata</name>
    <dbReference type="NCBI Taxonomy" id="6087"/>
    <lineage>
        <taxon>Eukaryota</taxon>
        <taxon>Metazoa</taxon>
        <taxon>Cnidaria</taxon>
        <taxon>Hydrozoa</taxon>
        <taxon>Hydroidolina</taxon>
        <taxon>Anthoathecata</taxon>
        <taxon>Aplanulata</taxon>
        <taxon>Hydridae</taxon>
        <taxon>Hydra</taxon>
    </lineage>
</organism>
<dbReference type="SUPFAM" id="SSF56672">
    <property type="entry name" value="DNA/RNA polymerases"/>
    <property type="match status" value="1"/>
</dbReference>
<dbReference type="Pfam" id="PF00078">
    <property type="entry name" value="RVT_1"/>
    <property type="match status" value="1"/>
</dbReference>
<name>A0ABM4DCW1_HYDVU</name>
<evidence type="ECO:0000313" key="2">
    <source>
        <dbReference type="Proteomes" id="UP001652625"/>
    </source>
</evidence>
<dbReference type="GeneID" id="136090059"/>
<evidence type="ECO:0000259" key="1">
    <source>
        <dbReference type="Pfam" id="PF00078"/>
    </source>
</evidence>